<dbReference type="AlphaFoldDB" id="A0A9X2HSU6"/>
<dbReference type="Pfam" id="PF00583">
    <property type="entry name" value="Acetyltransf_1"/>
    <property type="match status" value="1"/>
</dbReference>
<keyword evidence="1" id="KW-0808">Transferase</keyword>
<gene>
    <name evidence="4" type="ORF">M6D89_01245</name>
</gene>
<proteinExistence type="predicted"/>
<dbReference type="CDD" id="cd04301">
    <property type="entry name" value="NAT_SF"/>
    <property type="match status" value="1"/>
</dbReference>
<dbReference type="PANTHER" id="PTHR43877:SF2">
    <property type="entry name" value="AMINOALKYLPHOSPHONATE N-ACETYLTRANSFERASE-RELATED"/>
    <property type="match status" value="1"/>
</dbReference>
<reference evidence="4" key="1">
    <citation type="submission" date="2022-05" db="EMBL/GenBank/DDBJ databases">
        <authorList>
            <person name="Sun H.-N."/>
        </authorList>
    </citation>
    <scope>NUCLEOTIDE SEQUENCE</scope>
    <source>
        <strain evidence="4">HB14</strain>
    </source>
</reference>
<protein>
    <submittedName>
        <fullName evidence="4">GNAT family N-acetyltransferase</fullName>
    </submittedName>
</protein>
<dbReference type="SUPFAM" id="SSF55729">
    <property type="entry name" value="Acyl-CoA N-acyltransferases (Nat)"/>
    <property type="match status" value="1"/>
</dbReference>
<evidence type="ECO:0000259" key="3">
    <source>
        <dbReference type="PROSITE" id="PS51186"/>
    </source>
</evidence>
<sequence length="149" mass="16336">MEICDISAADTLTLRNEVLRPNQPLSACKFAGDDDTQTRHLGAINHGEVVGVVSLYRNAHPQVAGRDPYQIRGMATKPSFRGQGLGARLLQHAESYAMSAGGDIIWANARHQALQFYIRQGYKLASDEFVIDGIGPHFLIAKDLSFVRA</sequence>
<dbReference type="RefSeq" id="WP_253966215.1">
    <property type="nucleotide sequence ID" value="NZ_JAMFTH010000001.1"/>
</dbReference>
<evidence type="ECO:0000313" key="4">
    <source>
        <dbReference type="EMBL" id="MCP8897918.1"/>
    </source>
</evidence>
<dbReference type="Gene3D" id="3.40.630.30">
    <property type="match status" value="1"/>
</dbReference>
<evidence type="ECO:0000313" key="5">
    <source>
        <dbReference type="Proteomes" id="UP001139319"/>
    </source>
</evidence>
<dbReference type="Proteomes" id="UP001139319">
    <property type="component" value="Unassembled WGS sequence"/>
</dbReference>
<feature type="domain" description="N-acetyltransferase" evidence="3">
    <location>
        <begin position="1"/>
        <end position="145"/>
    </location>
</feature>
<dbReference type="InterPro" id="IPR050832">
    <property type="entry name" value="Bact_Acetyltransf"/>
</dbReference>
<evidence type="ECO:0000256" key="1">
    <source>
        <dbReference type="ARBA" id="ARBA00022679"/>
    </source>
</evidence>
<dbReference type="EMBL" id="JAMFTH010000001">
    <property type="protein sequence ID" value="MCP8897918.1"/>
    <property type="molecule type" value="Genomic_DNA"/>
</dbReference>
<evidence type="ECO:0000256" key="2">
    <source>
        <dbReference type="ARBA" id="ARBA00023315"/>
    </source>
</evidence>
<dbReference type="InterPro" id="IPR000182">
    <property type="entry name" value="GNAT_dom"/>
</dbReference>
<reference evidence="4" key="2">
    <citation type="submission" date="2023-01" db="EMBL/GenBank/DDBJ databases">
        <title>Gilvimarinus xylanilyticus HB14 isolated from Caulerpa lentillifera aquaculture base in Hainan, China.</title>
        <authorList>
            <person name="Zhang Y.-J."/>
        </authorList>
    </citation>
    <scope>NUCLEOTIDE SEQUENCE</scope>
    <source>
        <strain evidence="4">HB14</strain>
    </source>
</reference>
<keyword evidence="5" id="KW-1185">Reference proteome</keyword>
<dbReference type="GO" id="GO:0016747">
    <property type="term" value="F:acyltransferase activity, transferring groups other than amino-acyl groups"/>
    <property type="evidence" value="ECO:0007669"/>
    <property type="project" value="InterPro"/>
</dbReference>
<keyword evidence="2" id="KW-0012">Acyltransferase</keyword>
<organism evidence="4 5">
    <name type="scientific">Gilvimarinus xylanilyticus</name>
    <dbReference type="NCBI Taxonomy" id="2944139"/>
    <lineage>
        <taxon>Bacteria</taxon>
        <taxon>Pseudomonadati</taxon>
        <taxon>Pseudomonadota</taxon>
        <taxon>Gammaproteobacteria</taxon>
        <taxon>Cellvibrionales</taxon>
        <taxon>Cellvibrionaceae</taxon>
        <taxon>Gilvimarinus</taxon>
    </lineage>
</organism>
<dbReference type="PROSITE" id="PS51186">
    <property type="entry name" value="GNAT"/>
    <property type="match status" value="1"/>
</dbReference>
<accession>A0A9X2HSU6</accession>
<name>A0A9X2HSU6_9GAMM</name>
<dbReference type="PANTHER" id="PTHR43877">
    <property type="entry name" value="AMINOALKYLPHOSPHONATE N-ACETYLTRANSFERASE-RELATED-RELATED"/>
    <property type="match status" value="1"/>
</dbReference>
<dbReference type="InterPro" id="IPR016181">
    <property type="entry name" value="Acyl_CoA_acyltransferase"/>
</dbReference>
<comment type="caution">
    <text evidence="4">The sequence shown here is derived from an EMBL/GenBank/DDBJ whole genome shotgun (WGS) entry which is preliminary data.</text>
</comment>